<dbReference type="SUPFAM" id="SSF89796">
    <property type="entry name" value="CoA-transferase family III (CaiB/BaiF)"/>
    <property type="match status" value="1"/>
</dbReference>
<dbReference type="Proteomes" id="UP000678016">
    <property type="component" value="Chromosome"/>
</dbReference>
<dbReference type="GO" id="GO:0016740">
    <property type="term" value="F:transferase activity"/>
    <property type="evidence" value="ECO:0007669"/>
    <property type="project" value="UniProtKB-KW"/>
</dbReference>
<dbReference type="Gene3D" id="3.30.1540.10">
    <property type="entry name" value="formyl-coa transferase, domain 3"/>
    <property type="match status" value="1"/>
</dbReference>
<keyword evidence="3" id="KW-1185">Reference proteome</keyword>
<dbReference type="InterPro" id="IPR023606">
    <property type="entry name" value="CoA-Trfase_III_dom_1_sf"/>
</dbReference>
<organism evidence="2 3">
    <name type="scientific">Nocardiopsis akebiae</name>
    <dbReference type="NCBI Taxonomy" id="2831968"/>
    <lineage>
        <taxon>Bacteria</taxon>
        <taxon>Bacillati</taxon>
        <taxon>Actinomycetota</taxon>
        <taxon>Actinomycetes</taxon>
        <taxon>Streptosporangiales</taxon>
        <taxon>Nocardiopsidaceae</taxon>
        <taxon>Nocardiopsis</taxon>
    </lineage>
</organism>
<evidence type="ECO:0000313" key="3">
    <source>
        <dbReference type="Proteomes" id="UP000678016"/>
    </source>
</evidence>
<dbReference type="RefSeq" id="WP_212640128.1">
    <property type="nucleotide sequence ID" value="NZ_CP074132.1"/>
</dbReference>
<protein>
    <submittedName>
        <fullName evidence="2">CoA transferase</fullName>
    </submittedName>
</protein>
<dbReference type="InterPro" id="IPR003673">
    <property type="entry name" value="CoA-Trfase_fam_III"/>
</dbReference>
<dbReference type="InterPro" id="IPR050483">
    <property type="entry name" value="CoA-transferase_III_domain"/>
</dbReference>
<gene>
    <name evidence="2" type="ORF">KGD83_16975</name>
</gene>
<sequence>MTDNDTDTGSGSEAGERALPLAGVRVLDMTNVLAGPYAGYQLALMGADVVKVEVPGSGDLARQLGASAELNGRGLGASFLAQNAGKRSLTLDLKTPGGRETMTRLVRRSDVLLENFRPGVLERLGFGWKDLSAINPGLVYCAVSGFGSDGPLSGRPAYDQIIQGLSGMMSTTGTPGTGPLRAGFPIADVLGGLAAAFAISTALVRRERTGRGSSVDVSMLETAITAMGWGVSNYLSAGAEPVPIGNENATAAPSGTFATADGALNIAANKQEQFEALCAVVGAPELARDPRFAQREDRKTHREALREVLEEHLRARPALEWEGELARVGVPAARVLTVAQALELDQVAHRGLVHTLPFPGGEDRELRVLGSGVRVDGAPLGPRTAPPLLGEHTEQVLREAGFSDQEIDALREEKAV</sequence>
<evidence type="ECO:0000256" key="1">
    <source>
        <dbReference type="ARBA" id="ARBA00022679"/>
    </source>
</evidence>
<dbReference type="PANTHER" id="PTHR48207:SF3">
    <property type="entry name" value="SUCCINATE--HYDROXYMETHYLGLUTARATE COA-TRANSFERASE"/>
    <property type="match status" value="1"/>
</dbReference>
<proteinExistence type="predicted"/>
<dbReference type="Pfam" id="PF02515">
    <property type="entry name" value="CoA_transf_3"/>
    <property type="match status" value="1"/>
</dbReference>
<evidence type="ECO:0000313" key="2">
    <source>
        <dbReference type="EMBL" id="QUX27042.1"/>
    </source>
</evidence>
<dbReference type="Gene3D" id="3.40.50.10540">
    <property type="entry name" value="Crotonobetainyl-coa:carnitine coa-transferase, domain 1"/>
    <property type="match status" value="1"/>
</dbReference>
<dbReference type="InterPro" id="IPR044855">
    <property type="entry name" value="CoA-Trfase_III_dom3_sf"/>
</dbReference>
<name>A0ABX8BYJ3_9ACTN</name>
<dbReference type="EMBL" id="CP074132">
    <property type="protein sequence ID" value="QUX27042.1"/>
    <property type="molecule type" value="Genomic_DNA"/>
</dbReference>
<dbReference type="PANTHER" id="PTHR48207">
    <property type="entry name" value="SUCCINATE--HYDROXYMETHYLGLUTARATE COA-TRANSFERASE"/>
    <property type="match status" value="1"/>
</dbReference>
<reference evidence="3" key="1">
    <citation type="submission" date="2021-05" db="EMBL/GenBank/DDBJ databases">
        <title>Direct Submission.</title>
        <authorList>
            <person name="Li K."/>
            <person name="Gao J."/>
        </authorList>
    </citation>
    <scope>NUCLEOTIDE SEQUENCE [LARGE SCALE GENOMIC DNA]</scope>
    <source>
        <strain evidence="3">HDS12</strain>
    </source>
</reference>
<accession>A0ABX8BYJ3</accession>
<keyword evidence="1 2" id="KW-0808">Transferase</keyword>